<dbReference type="SUPFAM" id="SSF56112">
    <property type="entry name" value="Protein kinase-like (PK-like)"/>
    <property type="match status" value="1"/>
</dbReference>
<feature type="domain" description="Protein kinase" evidence="1">
    <location>
        <begin position="73"/>
        <end position="295"/>
    </location>
</feature>
<dbReference type="AlphaFoldDB" id="A0A165Q021"/>
<accession>A0A165Q021</accession>
<organism evidence="2 3">
    <name type="scientific">Neolentinus lepideus HHB14362 ss-1</name>
    <dbReference type="NCBI Taxonomy" id="1314782"/>
    <lineage>
        <taxon>Eukaryota</taxon>
        <taxon>Fungi</taxon>
        <taxon>Dikarya</taxon>
        <taxon>Basidiomycota</taxon>
        <taxon>Agaricomycotina</taxon>
        <taxon>Agaricomycetes</taxon>
        <taxon>Gloeophyllales</taxon>
        <taxon>Gloeophyllaceae</taxon>
        <taxon>Neolentinus</taxon>
    </lineage>
</organism>
<dbReference type="InterPro" id="IPR000719">
    <property type="entry name" value="Prot_kinase_dom"/>
</dbReference>
<dbReference type="EMBL" id="KV425603">
    <property type="protein sequence ID" value="KZT21725.1"/>
    <property type="molecule type" value="Genomic_DNA"/>
</dbReference>
<dbReference type="InParanoid" id="A0A165Q021"/>
<sequence>MGPYLFGTFTSVPTSATLQGCLLPYEVFWRDHQQWLSTRGYMLRPRYMPDWVPSWTSNGRERLSCEDGKSTPYSKITDDVRMCDGAVVALKRFSKLYGPREGEFGLFFSSDALRGDSQNHCVPVYEVLDVPDDGETLIIVMPFLRLWDDPPFDTLGEIISFIQQIIEGLHFMHRHLVAHRDFKGEAKHYTRAQRPAKDMPPMEEIVQGGDRSVPEHQPAALEQNPTKSCNPFPTDVYYLGNVIRKHLIELDDFPANNVGLEFLQPLVSDMVYENPDKRPTMKEVLSRFGEIHKTLTISKLRSRLVPRGEGVMEGLSRSIGHWHRHIEYIVKRTPAVPIPS</sequence>
<dbReference type="STRING" id="1314782.A0A165Q021"/>
<evidence type="ECO:0000259" key="1">
    <source>
        <dbReference type="SMART" id="SM00220"/>
    </source>
</evidence>
<evidence type="ECO:0000313" key="2">
    <source>
        <dbReference type="EMBL" id="KZT21725.1"/>
    </source>
</evidence>
<evidence type="ECO:0000313" key="3">
    <source>
        <dbReference type="Proteomes" id="UP000076761"/>
    </source>
</evidence>
<gene>
    <name evidence="2" type="ORF">NEOLEDRAFT_1164431</name>
</gene>
<dbReference type="OrthoDB" id="5987198at2759"/>
<dbReference type="Gene3D" id="1.10.510.10">
    <property type="entry name" value="Transferase(Phosphotransferase) domain 1"/>
    <property type="match status" value="1"/>
</dbReference>
<dbReference type="Proteomes" id="UP000076761">
    <property type="component" value="Unassembled WGS sequence"/>
</dbReference>
<dbReference type="GO" id="GO:0005524">
    <property type="term" value="F:ATP binding"/>
    <property type="evidence" value="ECO:0007669"/>
    <property type="project" value="InterPro"/>
</dbReference>
<protein>
    <recommendedName>
        <fullName evidence="1">Protein kinase domain-containing protein</fullName>
    </recommendedName>
</protein>
<name>A0A165Q021_9AGAM</name>
<dbReference type="SMART" id="SM00220">
    <property type="entry name" value="S_TKc"/>
    <property type="match status" value="1"/>
</dbReference>
<reference evidence="2 3" key="1">
    <citation type="journal article" date="2016" name="Mol. Biol. Evol.">
        <title>Comparative Genomics of Early-Diverging Mushroom-Forming Fungi Provides Insights into the Origins of Lignocellulose Decay Capabilities.</title>
        <authorList>
            <person name="Nagy L.G."/>
            <person name="Riley R."/>
            <person name="Tritt A."/>
            <person name="Adam C."/>
            <person name="Daum C."/>
            <person name="Floudas D."/>
            <person name="Sun H."/>
            <person name="Yadav J.S."/>
            <person name="Pangilinan J."/>
            <person name="Larsson K.H."/>
            <person name="Matsuura K."/>
            <person name="Barry K."/>
            <person name="Labutti K."/>
            <person name="Kuo R."/>
            <person name="Ohm R.A."/>
            <person name="Bhattacharya S.S."/>
            <person name="Shirouzu T."/>
            <person name="Yoshinaga Y."/>
            <person name="Martin F.M."/>
            <person name="Grigoriev I.V."/>
            <person name="Hibbett D.S."/>
        </authorList>
    </citation>
    <scope>NUCLEOTIDE SEQUENCE [LARGE SCALE GENOMIC DNA]</scope>
    <source>
        <strain evidence="2 3">HHB14362 ss-1</strain>
    </source>
</reference>
<keyword evidence="3" id="KW-1185">Reference proteome</keyword>
<dbReference type="GO" id="GO:0004672">
    <property type="term" value="F:protein kinase activity"/>
    <property type="evidence" value="ECO:0007669"/>
    <property type="project" value="InterPro"/>
</dbReference>
<dbReference type="InterPro" id="IPR011009">
    <property type="entry name" value="Kinase-like_dom_sf"/>
</dbReference>
<proteinExistence type="predicted"/>